<dbReference type="AlphaFoldDB" id="A0A6C2UFZ2"/>
<keyword evidence="2" id="KW-0732">Signal</keyword>
<accession>A0A6C2UFZ2</accession>
<evidence type="ECO:0000313" key="3">
    <source>
        <dbReference type="EMBL" id="VGO19075.1"/>
    </source>
</evidence>
<proteinExistence type="predicted"/>
<evidence type="ECO:0000256" key="2">
    <source>
        <dbReference type="SAM" id="SignalP"/>
    </source>
</evidence>
<feature type="region of interest" description="Disordered" evidence="1">
    <location>
        <begin position="1038"/>
        <end position="1070"/>
    </location>
</feature>
<dbReference type="RefSeq" id="WP_136060503.1">
    <property type="nucleotide sequence ID" value="NZ_CAAHFH010000001.1"/>
</dbReference>
<feature type="compositionally biased region" description="Basic and acidic residues" evidence="1">
    <location>
        <begin position="1052"/>
        <end position="1061"/>
    </location>
</feature>
<gene>
    <name evidence="3" type="ORF">SCARR_01131</name>
</gene>
<organism evidence="3 4">
    <name type="scientific">Pontiella sulfatireligans</name>
    <dbReference type="NCBI Taxonomy" id="2750658"/>
    <lineage>
        <taxon>Bacteria</taxon>
        <taxon>Pseudomonadati</taxon>
        <taxon>Kiritimatiellota</taxon>
        <taxon>Kiritimatiellia</taxon>
        <taxon>Kiritimatiellales</taxon>
        <taxon>Pontiellaceae</taxon>
        <taxon>Pontiella</taxon>
    </lineage>
</organism>
<protein>
    <submittedName>
        <fullName evidence="3">Uncharacterized protein</fullName>
    </submittedName>
</protein>
<feature type="signal peptide" evidence="2">
    <location>
        <begin position="1"/>
        <end position="25"/>
    </location>
</feature>
<feature type="compositionally biased region" description="Low complexity" evidence="1">
    <location>
        <begin position="1040"/>
        <end position="1049"/>
    </location>
</feature>
<name>A0A6C2UFZ2_9BACT</name>
<dbReference type="Proteomes" id="UP000346198">
    <property type="component" value="Unassembled WGS sequence"/>
</dbReference>
<feature type="chain" id="PRO_5025406679" evidence="2">
    <location>
        <begin position="26"/>
        <end position="1144"/>
    </location>
</feature>
<dbReference type="EMBL" id="CAAHFH010000001">
    <property type="protein sequence ID" value="VGO19075.1"/>
    <property type="molecule type" value="Genomic_DNA"/>
</dbReference>
<evidence type="ECO:0000313" key="4">
    <source>
        <dbReference type="Proteomes" id="UP000346198"/>
    </source>
</evidence>
<evidence type="ECO:0000256" key="1">
    <source>
        <dbReference type="SAM" id="MobiDB-lite"/>
    </source>
</evidence>
<sequence length="1144" mass="122558">MENTKLTLIRLIAAVLVVGSLSTQAALLAYEGFDSTGDVQVQNVISSVGFTNNSDLTSYRMRTYNSAGLSYEDGNGNTLDVMGQYGGMNSLVGGTKNLQMELTGGAISSGTVYMSFLFDADNATGGFNAGLLSGAVGTASSMGSVMQAMVRATSTGWGNFGVPSGIDDVGGPTNAGLHFVVSEVDLDAGTMTTYFDPSDLTDVVGNASHTVVSAGATFSPITHFGFSLGANIGYVDEVRIGTTLADVAPVAPVLYAYEGFDAVGNIRIRDMISGEGFTNNYDLTSYRMRTYDSTGLSYTDGLGNTLDVMGQYGGMDGLVSGTKNLQLELTGGAISSGTVYMSFLFDADNATGGFNAGLLSGAVGVSSSMGSVMQAMVRATSTGWGNYGNTSGINDMGGPTTAGLHFVVSEVNLDAGTMTTYFDPTDLSDVAGSASHTVASSGATFSPITHFGFSLGANIGYVDEIRIGDAMEAVIPYNQLSGILGISDDFDTDAQTYSNWVSVGSVVTRVQYDGGLKLNTQDATPQNEAIGLTLVGTMVPGEEIVFSGSVYNDGDREGSYIVQLWNLTEDTLLEESEYIIKASDDVAYVPVDFNVRFVARYRDLGDAVQVRLVEMADQPSRDIFLDHFSVTGGNFDATPSDLSAPPGATFPWGDQFPFGFYSTSEADSDYVLAHGATVLGPYYGSAQPASLTLAASKDANYFYKVTPECMQGVNAAVFDTPGYVLPSDATIVADTLEAIKDVKYSKKVVMWDLGPEELRPWRVAEMHYLNVASSALRANDPYGRPIFMYEPGNRTVDSLSKTLPFLDLCGKGTYLPTDGNDRKYNRIWVRWSMEQEINAIAAVKTNAVPLIVLWMAADALPGEEHLIETWCRHDTYMGLIMGGKGVSIWSGFRNRTGFQNDFQAYLDGYLTVADDLNNDRNLAPVFLYGVTVAGVSSAVTSGPTELYEPEQGMTYPSITYTMRDYFGQQYLFMVNSATQNVSVTFSGVPDTPRTDLFEEMEYAASGGSFSIDLAPLQVAGFRFDGYEAWRDQHFTQPEIGAGLADPGADPDGDGHDNRDEFDAGTDPNNGDDYFHATIEPLSAGMDLVFSTSSNRFYDVDYSTNLIGGNWLSMLGNEQGTGDDLSVEDTRQFPAAYYRVRVSRP</sequence>
<reference evidence="3 4" key="1">
    <citation type="submission" date="2019-04" db="EMBL/GenBank/DDBJ databases">
        <authorList>
            <person name="Van Vliet M D."/>
        </authorList>
    </citation>
    <scope>NUCLEOTIDE SEQUENCE [LARGE SCALE GENOMIC DNA]</scope>
    <source>
        <strain evidence="3 4">F21</strain>
    </source>
</reference>
<keyword evidence="4" id="KW-1185">Reference proteome</keyword>